<dbReference type="EMBL" id="JAEPRD010000162">
    <property type="protein sequence ID" value="KAG2195780.1"/>
    <property type="molecule type" value="Genomic_DNA"/>
</dbReference>
<dbReference type="Proteomes" id="UP000603453">
    <property type="component" value="Unassembled WGS sequence"/>
</dbReference>
<accession>A0A8H7QQ78</accession>
<keyword evidence="3" id="KW-1185">Reference proteome</keyword>
<comment type="caution">
    <text evidence="2">The sequence shown here is derived from an EMBL/GenBank/DDBJ whole genome shotgun (WGS) entry which is preliminary data.</text>
</comment>
<organism evidence="2 3">
    <name type="scientific">Mucor saturninus</name>
    <dbReference type="NCBI Taxonomy" id="64648"/>
    <lineage>
        <taxon>Eukaryota</taxon>
        <taxon>Fungi</taxon>
        <taxon>Fungi incertae sedis</taxon>
        <taxon>Mucoromycota</taxon>
        <taxon>Mucoromycotina</taxon>
        <taxon>Mucoromycetes</taxon>
        <taxon>Mucorales</taxon>
        <taxon>Mucorineae</taxon>
        <taxon>Mucoraceae</taxon>
        <taxon>Mucor</taxon>
    </lineage>
</organism>
<evidence type="ECO:0000256" key="1">
    <source>
        <dbReference type="SAM" id="MobiDB-lite"/>
    </source>
</evidence>
<proteinExistence type="predicted"/>
<name>A0A8H7QQ78_9FUNG</name>
<feature type="compositionally biased region" description="Low complexity" evidence="1">
    <location>
        <begin position="316"/>
        <end position="334"/>
    </location>
</feature>
<dbReference type="AlphaFoldDB" id="A0A8H7QQ78"/>
<evidence type="ECO:0000313" key="3">
    <source>
        <dbReference type="Proteomes" id="UP000603453"/>
    </source>
</evidence>
<reference evidence="2" key="1">
    <citation type="submission" date="2020-12" db="EMBL/GenBank/DDBJ databases">
        <title>Metabolic potential, ecology and presence of endohyphal bacteria is reflected in genomic diversity of Mucoromycotina.</title>
        <authorList>
            <person name="Muszewska A."/>
            <person name="Okrasinska A."/>
            <person name="Steczkiewicz K."/>
            <person name="Drgas O."/>
            <person name="Orlowska M."/>
            <person name="Perlinska-Lenart U."/>
            <person name="Aleksandrzak-Piekarczyk T."/>
            <person name="Szatraj K."/>
            <person name="Zielenkiewicz U."/>
            <person name="Pilsyk S."/>
            <person name="Malc E."/>
            <person name="Mieczkowski P."/>
            <person name="Kruszewska J.S."/>
            <person name="Biernat P."/>
            <person name="Pawlowska J."/>
        </authorList>
    </citation>
    <scope>NUCLEOTIDE SEQUENCE</scope>
    <source>
        <strain evidence="2">WA0000017839</strain>
    </source>
</reference>
<dbReference type="OrthoDB" id="2287448at2759"/>
<feature type="region of interest" description="Disordered" evidence="1">
    <location>
        <begin position="312"/>
        <end position="334"/>
    </location>
</feature>
<protein>
    <submittedName>
        <fullName evidence="2">Uncharacterized protein</fullName>
    </submittedName>
</protein>
<sequence>MEGFLSTLPPYVHEFLGRHPPTDVFNLLKELVCFAVLYSEDRDRINATTTALLKKRHDKELDEDAVVPEPPMMASIKEEEPKPELKQQQVKEAKPTYNVRTGELIQTDKSKMANTMPEWWGHQESDHQPIVPKENHEPKATLNKSIFNHNAHEENHSKLHEESKIIKEEKPDAYGSSWISWDQTPTNTNTHHHRLERARSQIIPDLRSYPEEDNARLAHAHTPMAPVLKRHSTMNLKSSVSPPTRTTMRNPSNATATKAMNRLSGNVYNYTNIRDGLTIFFLKKKKKKIIAPVCESPTTASKFMLTATSAKKNGMTQSPSHSTGTTTPTRSASVTIKQPRPNNAMRARAEHARLQQEELSKKKTVKPMASSNSLRLKERVKSGVDWDTIKRERRNTVTEPVSKSIVETKPSS</sequence>
<gene>
    <name evidence="2" type="ORF">INT47_005757</name>
</gene>
<feature type="region of interest" description="Disordered" evidence="1">
    <location>
        <begin position="393"/>
        <end position="412"/>
    </location>
</feature>
<evidence type="ECO:0000313" key="2">
    <source>
        <dbReference type="EMBL" id="KAG2195780.1"/>
    </source>
</evidence>